<dbReference type="STRING" id="1291743.LOSG293_550050"/>
<dbReference type="AlphaFoldDB" id="A0A081BL17"/>
<dbReference type="eggNOG" id="ENOG502ZMVG">
    <property type="taxonomic scope" value="Bacteria"/>
</dbReference>
<comment type="caution">
    <text evidence="1">The sequence shown here is derived from an EMBL/GenBank/DDBJ whole genome shotgun (WGS) entry which is preliminary data.</text>
</comment>
<accession>A0A081BL17</accession>
<gene>
    <name evidence="1" type="ORF">LOSG293_550050</name>
</gene>
<sequence length="108" mass="11931">MEIDVPVDMTEVEAKVAELNEKGETVTVESVIMDTVLQSFQAYLEHAEAGHYDSAKLEDGKLNVYAITGGFMREVTPMGTDFVTDFKTNPDAVFFYLEEQAGKVAMGQ</sequence>
<keyword evidence="2" id="KW-1185">Reference proteome</keyword>
<dbReference type="EMBL" id="BBJM01000055">
    <property type="protein sequence ID" value="GAK48735.1"/>
    <property type="molecule type" value="Genomic_DNA"/>
</dbReference>
<organism evidence="1 2">
    <name type="scientific">Secundilactobacillus oryzae JCM 18671</name>
    <dbReference type="NCBI Taxonomy" id="1291743"/>
    <lineage>
        <taxon>Bacteria</taxon>
        <taxon>Bacillati</taxon>
        <taxon>Bacillota</taxon>
        <taxon>Bacilli</taxon>
        <taxon>Lactobacillales</taxon>
        <taxon>Lactobacillaceae</taxon>
        <taxon>Secundilactobacillus</taxon>
    </lineage>
</organism>
<evidence type="ECO:0000313" key="2">
    <source>
        <dbReference type="Proteomes" id="UP000028700"/>
    </source>
</evidence>
<dbReference type="Proteomes" id="UP000028700">
    <property type="component" value="Unassembled WGS sequence"/>
</dbReference>
<evidence type="ECO:0000313" key="1">
    <source>
        <dbReference type="EMBL" id="GAK48735.1"/>
    </source>
</evidence>
<dbReference type="RefSeq" id="WP_051907289.1">
    <property type="nucleotide sequence ID" value="NZ_BBAZ01000070.1"/>
</dbReference>
<dbReference type="OrthoDB" id="2248271at2"/>
<protein>
    <submittedName>
        <fullName evidence="1">Uncharacterized protein</fullName>
    </submittedName>
</protein>
<reference evidence="1" key="1">
    <citation type="journal article" date="2014" name="Genome Announc.">
        <title>Draft Genome Sequence of Lactobacillus oryzae Strain SG293T.</title>
        <authorList>
            <person name="Tanizawa Y."/>
            <person name="Fujisawa T."/>
            <person name="Mochizuki T."/>
            <person name="Kaminuma E."/>
            <person name="Nakamura Y."/>
            <person name="Tohno M."/>
        </authorList>
    </citation>
    <scope>NUCLEOTIDE SEQUENCE [LARGE SCALE GENOMIC DNA]</scope>
    <source>
        <strain evidence="1">SG293</strain>
    </source>
</reference>
<proteinExistence type="predicted"/>
<name>A0A081BL17_9LACO</name>